<evidence type="ECO:0000259" key="1">
    <source>
        <dbReference type="Pfam" id="PF07238"/>
    </source>
</evidence>
<dbReference type="AlphaFoldDB" id="I4BUI9"/>
<dbReference type="GO" id="GO:0035438">
    <property type="term" value="F:cyclic-di-GMP binding"/>
    <property type="evidence" value="ECO:0007669"/>
    <property type="project" value="InterPro"/>
</dbReference>
<sequence length="225" mass="25931">MDKLLSILLEERISSKVVINVTSGLYKGSYPSRIEDVKDNLVAVSHPLFKNALVPLYRDTILELVMYEKQPPTMIPMKVLRRGMSGNVSLLWLVPAGDPVKIQRRRYARVQCNVDILFFPLSLEEMFPMVGRWEKASCVDISLGGMRLRTKMKEMGLDVGHRVYLWVNLSSENIFLISNIARIVDEGVFREMGLQFEGYPRFVEKRLIRFIRDKELRNAGDGLHD</sequence>
<dbReference type="EMBL" id="CP003198">
    <property type="protein sequence ID" value="AFM20946.1"/>
    <property type="molecule type" value="Genomic_DNA"/>
</dbReference>
<feature type="domain" description="PilZ" evidence="1">
    <location>
        <begin position="103"/>
        <end position="212"/>
    </location>
</feature>
<dbReference type="GO" id="GO:0016740">
    <property type="term" value="F:transferase activity"/>
    <property type="evidence" value="ECO:0007669"/>
    <property type="project" value="UniProtKB-KW"/>
</dbReference>
<dbReference type="Proteomes" id="UP000006061">
    <property type="component" value="Chromosome"/>
</dbReference>
<evidence type="ECO:0000313" key="4">
    <source>
        <dbReference type="Proteomes" id="UP000006061"/>
    </source>
</evidence>
<reference evidence="4" key="1">
    <citation type="journal article" date="2013" name="Stand. Genomic Sci.">
        <title>Complete genome sequence of the moderate thermophile Anaerobaculum mobile type strain (NGA(T)).</title>
        <authorList>
            <person name="Mavromatis K."/>
            <person name="Stackebrandt E."/>
            <person name="Held B."/>
            <person name="Lapidus A."/>
            <person name="Nolan M."/>
            <person name="Lucas S."/>
            <person name="Hammon N."/>
            <person name="Deshpande S."/>
            <person name="Cheng J.F."/>
            <person name="Tapia R."/>
            <person name="Goodwin L.A."/>
            <person name="Pitluck S."/>
            <person name="Liolios K."/>
            <person name="Pagani I."/>
            <person name="Ivanova N."/>
            <person name="Mikhailova N."/>
            <person name="Huntemann M."/>
            <person name="Pati A."/>
            <person name="Chen A."/>
            <person name="Palaniappan K."/>
            <person name="Land M."/>
            <person name="Rohde M."/>
            <person name="Spring S."/>
            <person name="Goker M."/>
            <person name="Woyke T."/>
            <person name="Detter J.C."/>
            <person name="Bristow J."/>
            <person name="Eisen J.A."/>
            <person name="Markowitz V."/>
            <person name="Hugenholtz P."/>
            <person name="Klenk H.P."/>
            <person name="Kyrpides N.C."/>
        </authorList>
    </citation>
    <scope>NUCLEOTIDE SEQUENCE</scope>
    <source>
        <strain evidence="4">ATCC BAA-54 / DSM 13181 / NGA</strain>
    </source>
</reference>
<dbReference type="SUPFAM" id="SSF141371">
    <property type="entry name" value="PilZ domain-like"/>
    <property type="match status" value="1"/>
</dbReference>
<dbReference type="HOGENOM" id="CLU_1248467_0_0_0"/>
<dbReference type="InterPro" id="IPR009926">
    <property type="entry name" value="T3SS_YcgR_PilZN"/>
</dbReference>
<keyword evidence="4" id="KW-1185">Reference proteome</keyword>
<dbReference type="STRING" id="891968.Anamo_0286"/>
<proteinExistence type="predicted"/>
<gene>
    <name evidence="3" type="ordered locus">Anamo_0286</name>
</gene>
<dbReference type="eggNOG" id="COG5581">
    <property type="taxonomic scope" value="Bacteria"/>
</dbReference>
<feature type="domain" description="Type III secretion system flagellar brake protein YcgR PilZN" evidence="2">
    <location>
        <begin position="13"/>
        <end position="93"/>
    </location>
</feature>
<accession>I4BUI9</accession>
<evidence type="ECO:0000259" key="2">
    <source>
        <dbReference type="Pfam" id="PF12945"/>
    </source>
</evidence>
<protein>
    <submittedName>
        <fullName evidence="3">Putative glycosyltransferase</fullName>
    </submittedName>
</protein>
<dbReference type="Gene3D" id="2.40.10.220">
    <property type="entry name" value="predicted glycosyltransferase like domains"/>
    <property type="match status" value="1"/>
</dbReference>
<keyword evidence="3" id="KW-0808">Transferase</keyword>
<dbReference type="InterPro" id="IPR009875">
    <property type="entry name" value="PilZ_domain"/>
</dbReference>
<name>I4BUI9_ACEMN</name>
<dbReference type="Pfam" id="PF07238">
    <property type="entry name" value="PilZ"/>
    <property type="match status" value="1"/>
</dbReference>
<dbReference type="KEGG" id="amo:Anamo_0286"/>
<dbReference type="Pfam" id="PF12945">
    <property type="entry name" value="PilZNR"/>
    <property type="match status" value="1"/>
</dbReference>
<organism evidence="3 4">
    <name type="scientific">Acetomicrobium mobile (strain ATCC BAA-54 / DSM 13181 / JCM 12221 / NGA)</name>
    <name type="common">Anaerobaculum mobile</name>
    <dbReference type="NCBI Taxonomy" id="891968"/>
    <lineage>
        <taxon>Bacteria</taxon>
        <taxon>Thermotogati</taxon>
        <taxon>Synergistota</taxon>
        <taxon>Synergistia</taxon>
        <taxon>Synergistales</taxon>
        <taxon>Acetomicrobiaceae</taxon>
        <taxon>Acetomicrobium</taxon>
    </lineage>
</organism>
<evidence type="ECO:0000313" key="3">
    <source>
        <dbReference type="EMBL" id="AFM20946.1"/>
    </source>
</evidence>